<gene>
    <name evidence="3" type="ORF">DUNSADRAFT_9451</name>
</gene>
<dbReference type="InterPro" id="IPR035994">
    <property type="entry name" value="Nucleoside_phosphorylase_sf"/>
</dbReference>
<sequence length="363" mass="39329">MLHLRGADPTNRRLPPPEAEAHGKRNVLTAPSRRTHRAGVLQQRTCRELRASSVQQNGQPDLSSSTSTPPKPKYTNANMPVDPDGRTYHLNTRSGEVANRILSVGSSQRAQLLSQLLDGPAPGKPLFTKMSSRGFLTITGRYKGIPLTIVSTHMGLPNMDFVVRECRAVVEGQPPAKLGDMLVASAGSIAVRRNADAWTAPAAGHARYAACLPVLPDPKLCALVLEEAQKEVGPERVVQGLNASADSFYSSQGRTNSDFDDENESLLQQLCANHPELISLEMETFQLLDLARCAKGSSILGMSMCIALAERYSNRFMDYKSLEAAELAGGRAALSALARVQLKDDQSLAAMNNLESKMQPVWA</sequence>
<evidence type="ECO:0000313" key="3">
    <source>
        <dbReference type="EMBL" id="KAF5834015.1"/>
    </source>
</evidence>
<dbReference type="SUPFAM" id="SSF53167">
    <property type="entry name" value="Purine and uridine phosphorylases"/>
    <property type="match status" value="1"/>
</dbReference>
<name>A0ABQ7GHE1_DUNSA</name>
<comment type="caution">
    <text evidence="3">The sequence shown here is derived from an EMBL/GenBank/DDBJ whole genome shotgun (WGS) entry which is preliminary data.</text>
</comment>
<dbReference type="PANTHER" id="PTHR43691:SF14">
    <property type="entry name" value="URIDINE PHOSPHORYLASE"/>
    <property type="match status" value="1"/>
</dbReference>
<dbReference type="InterPro" id="IPR000845">
    <property type="entry name" value="Nucleoside_phosphorylase_d"/>
</dbReference>
<reference evidence="3" key="1">
    <citation type="submission" date="2017-08" db="EMBL/GenBank/DDBJ databases">
        <authorList>
            <person name="Polle J.E."/>
            <person name="Barry K."/>
            <person name="Cushman J."/>
            <person name="Schmutz J."/>
            <person name="Tran D."/>
            <person name="Hathwaick L.T."/>
            <person name="Yim W.C."/>
            <person name="Jenkins J."/>
            <person name="Mckie-Krisberg Z.M."/>
            <person name="Prochnik S."/>
            <person name="Lindquist E."/>
            <person name="Dockter R.B."/>
            <person name="Adam C."/>
            <person name="Molina H."/>
            <person name="Bunkerborg J."/>
            <person name="Jin E."/>
            <person name="Buchheim M."/>
            <person name="Magnuson J."/>
        </authorList>
    </citation>
    <scope>NUCLEOTIDE SEQUENCE</scope>
    <source>
        <strain evidence="3">CCAP 19/18</strain>
    </source>
</reference>
<evidence type="ECO:0000259" key="2">
    <source>
        <dbReference type="Pfam" id="PF01048"/>
    </source>
</evidence>
<organism evidence="3 4">
    <name type="scientific">Dunaliella salina</name>
    <name type="common">Green alga</name>
    <name type="synonym">Protococcus salinus</name>
    <dbReference type="NCBI Taxonomy" id="3046"/>
    <lineage>
        <taxon>Eukaryota</taxon>
        <taxon>Viridiplantae</taxon>
        <taxon>Chlorophyta</taxon>
        <taxon>core chlorophytes</taxon>
        <taxon>Chlorophyceae</taxon>
        <taxon>CS clade</taxon>
        <taxon>Chlamydomonadales</taxon>
        <taxon>Dunaliellaceae</taxon>
        <taxon>Dunaliella</taxon>
    </lineage>
</organism>
<accession>A0ABQ7GHE1</accession>
<dbReference type="Gene3D" id="3.40.50.1580">
    <property type="entry name" value="Nucleoside phosphorylase domain"/>
    <property type="match status" value="1"/>
</dbReference>
<protein>
    <submittedName>
        <fullName evidence="3">Nucleoside phosphorylase domain-containing protein</fullName>
    </submittedName>
</protein>
<dbReference type="CDD" id="cd17769">
    <property type="entry name" value="NP_TgUP-like"/>
    <property type="match status" value="1"/>
</dbReference>
<dbReference type="Pfam" id="PF01048">
    <property type="entry name" value="PNP_UDP_1"/>
    <property type="match status" value="1"/>
</dbReference>
<evidence type="ECO:0000256" key="1">
    <source>
        <dbReference type="SAM" id="MobiDB-lite"/>
    </source>
</evidence>
<feature type="domain" description="Nucleoside phosphorylase" evidence="2">
    <location>
        <begin position="101"/>
        <end position="307"/>
    </location>
</feature>
<dbReference type="EMBL" id="MU069779">
    <property type="protein sequence ID" value="KAF5834015.1"/>
    <property type="molecule type" value="Genomic_DNA"/>
</dbReference>
<dbReference type="Proteomes" id="UP000815325">
    <property type="component" value="Unassembled WGS sequence"/>
</dbReference>
<keyword evidence="4" id="KW-1185">Reference proteome</keyword>
<feature type="compositionally biased region" description="Polar residues" evidence="1">
    <location>
        <begin position="52"/>
        <end position="62"/>
    </location>
</feature>
<feature type="region of interest" description="Disordered" evidence="1">
    <location>
        <begin position="1"/>
        <end position="84"/>
    </location>
</feature>
<dbReference type="PANTHER" id="PTHR43691">
    <property type="entry name" value="URIDINE PHOSPHORYLASE"/>
    <property type="match status" value="1"/>
</dbReference>
<proteinExistence type="predicted"/>
<evidence type="ECO:0000313" key="4">
    <source>
        <dbReference type="Proteomes" id="UP000815325"/>
    </source>
</evidence>